<evidence type="ECO:0000256" key="7">
    <source>
        <dbReference type="SAM" id="MobiDB-lite"/>
    </source>
</evidence>
<keyword evidence="11" id="KW-1185">Reference proteome</keyword>
<feature type="transmembrane region" description="Helical" evidence="8">
    <location>
        <begin position="251"/>
        <end position="268"/>
    </location>
</feature>
<keyword evidence="5 8" id="KW-1133">Transmembrane helix</keyword>
<feature type="transmembrane region" description="Helical" evidence="8">
    <location>
        <begin position="313"/>
        <end position="332"/>
    </location>
</feature>
<keyword evidence="3" id="KW-0813">Transport</keyword>
<dbReference type="PANTHER" id="PTHR23511:SF34">
    <property type="entry name" value="SYNAPTIC VESICLE GLYCOPROTEIN 2"/>
    <property type="match status" value="1"/>
</dbReference>
<dbReference type="InterPro" id="IPR005828">
    <property type="entry name" value="MFS_sugar_transport-like"/>
</dbReference>
<evidence type="ECO:0000313" key="11">
    <source>
        <dbReference type="Proteomes" id="UP000071859"/>
    </source>
</evidence>
<feature type="transmembrane region" description="Helical" evidence="8">
    <location>
        <begin position="288"/>
        <end position="306"/>
    </location>
</feature>
<dbReference type="EMBL" id="FCOX02000135">
    <property type="protein sequence ID" value="SAL06786.1"/>
    <property type="molecule type" value="Genomic_DNA"/>
</dbReference>
<evidence type="ECO:0000256" key="5">
    <source>
        <dbReference type="ARBA" id="ARBA00022989"/>
    </source>
</evidence>
<dbReference type="Proteomes" id="UP000071859">
    <property type="component" value="Unassembled WGS sequence"/>
</dbReference>
<keyword evidence="6 8" id="KW-0472">Membrane</keyword>
<evidence type="ECO:0000256" key="8">
    <source>
        <dbReference type="SAM" id="Phobius"/>
    </source>
</evidence>
<feature type="transmembrane region" description="Helical" evidence="8">
    <location>
        <begin position="85"/>
        <end position="103"/>
    </location>
</feature>
<evidence type="ECO:0000256" key="4">
    <source>
        <dbReference type="ARBA" id="ARBA00022692"/>
    </source>
</evidence>
<feature type="transmembrane region" description="Helical" evidence="8">
    <location>
        <begin position="173"/>
        <end position="194"/>
    </location>
</feature>
<feature type="transmembrane region" description="Helical" evidence="8">
    <location>
        <begin position="404"/>
        <end position="423"/>
    </location>
</feature>
<feature type="transmembrane region" description="Helical" evidence="8">
    <location>
        <begin position="143"/>
        <end position="161"/>
    </location>
</feature>
<evidence type="ECO:0000256" key="3">
    <source>
        <dbReference type="ARBA" id="ARBA00022448"/>
    </source>
</evidence>
<feature type="transmembrane region" description="Helical" evidence="8">
    <location>
        <begin position="109"/>
        <end position="131"/>
    </location>
</feature>
<dbReference type="Gene3D" id="1.20.1250.20">
    <property type="entry name" value="MFS general substrate transporter like domains"/>
    <property type="match status" value="1"/>
</dbReference>
<comment type="caution">
    <text evidence="10">The sequence shown here is derived from an EMBL/GenBank/DDBJ whole genome shotgun (WGS) entry which is preliminary data.</text>
</comment>
<dbReference type="PANTHER" id="PTHR23511">
    <property type="entry name" value="SYNAPTIC VESICLE GLYCOPROTEIN 2"/>
    <property type="match status" value="1"/>
</dbReference>
<evidence type="ECO:0000256" key="1">
    <source>
        <dbReference type="ARBA" id="ARBA00004141"/>
    </source>
</evidence>
<dbReference type="RefSeq" id="WP_063959111.1">
    <property type="nucleotide sequence ID" value="NZ_FCOX02000135.1"/>
</dbReference>
<dbReference type="CDD" id="cd17316">
    <property type="entry name" value="MFS_SV2_like"/>
    <property type="match status" value="1"/>
</dbReference>
<comment type="subcellular location">
    <subcellularLocation>
        <location evidence="1">Membrane</location>
        <topology evidence="1">Multi-pass membrane protein</topology>
    </subcellularLocation>
</comment>
<sequence length="460" mass="48954">MKGTISMEDVPLRRFHFGVVLAGSGGQFSDGFILGIIGIAVSAAAKPMHLDATWMGLIAAASLAGIFLGCLFGGPMADRFGRRGIFSYNMIAFALLSGAQYFVTDPWQLLAFRVLLGVVIGADYAVGKSLVVEYLPRKSRGGLLSLFAVAWSAGYVVAYYVGYTIHNSDPGNWRLMLAVSAIPAIVVAPFRFLIPESPMWLVRKGRAAEAQANITRVFGPNVTLSSASMAPDAPKRANWSQLFSARMRRNTIVGCAFFSCQVIPYFALGTFTPKILEGLGVKDPFMGAMVYNGLMIAGAIIGVLIIDRLPRRTFILAAFYGCSAALLSLTLLQGYQTATIALFGIFACMLSAMTTLNPVYTAELFPTELRASGAGVVIACSRIGSAGATFLLPLAMQDFGTKTTLLACFATLLLGGLVCQILAPETRNLKLAEANPGKSPDSSAMTMSLYDGNRGAKGMD</sequence>
<feature type="domain" description="Major facilitator superfamily (MFS) profile" evidence="9">
    <location>
        <begin position="19"/>
        <end position="427"/>
    </location>
</feature>
<name>A0A158EK51_9BURK</name>
<organism evidence="10 11">
    <name type="scientific">Caballeronia calidae</name>
    <dbReference type="NCBI Taxonomy" id="1777139"/>
    <lineage>
        <taxon>Bacteria</taxon>
        <taxon>Pseudomonadati</taxon>
        <taxon>Pseudomonadota</taxon>
        <taxon>Betaproteobacteria</taxon>
        <taxon>Burkholderiales</taxon>
        <taxon>Burkholderiaceae</taxon>
        <taxon>Caballeronia</taxon>
    </lineage>
</organism>
<dbReference type="InterPro" id="IPR036259">
    <property type="entry name" value="MFS_trans_sf"/>
</dbReference>
<feature type="transmembrane region" description="Helical" evidence="8">
    <location>
        <begin position="20"/>
        <end position="41"/>
    </location>
</feature>
<proteinExistence type="inferred from homology"/>
<comment type="similarity">
    <text evidence="2">Belongs to the major facilitator superfamily. Sugar transporter (TC 2.A.1.1) family.</text>
</comment>
<feature type="transmembrane region" description="Helical" evidence="8">
    <location>
        <begin position="338"/>
        <end position="360"/>
    </location>
</feature>
<reference evidence="10" key="1">
    <citation type="submission" date="2016-01" db="EMBL/GenBank/DDBJ databases">
        <authorList>
            <person name="Peeters C."/>
        </authorList>
    </citation>
    <scope>NUCLEOTIDE SEQUENCE</scope>
    <source>
        <strain evidence="10">LMG 29321</strain>
    </source>
</reference>
<dbReference type="OrthoDB" id="5368493at2"/>
<feature type="transmembrane region" description="Helical" evidence="8">
    <location>
        <begin position="372"/>
        <end position="392"/>
    </location>
</feature>
<evidence type="ECO:0000256" key="6">
    <source>
        <dbReference type="ARBA" id="ARBA00023136"/>
    </source>
</evidence>
<dbReference type="InterPro" id="IPR020846">
    <property type="entry name" value="MFS_dom"/>
</dbReference>
<gene>
    <name evidence="10" type="ORF">AWB78_08247</name>
</gene>
<evidence type="ECO:0000259" key="9">
    <source>
        <dbReference type="PROSITE" id="PS50850"/>
    </source>
</evidence>
<feature type="region of interest" description="Disordered" evidence="7">
    <location>
        <begin position="433"/>
        <end position="460"/>
    </location>
</feature>
<dbReference type="GO" id="GO:0022857">
    <property type="term" value="F:transmembrane transporter activity"/>
    <property type="evidence" value="ECO:0007669"/>
    <property type="project" value="InterPro"/>
</dbReference>
<dbReference type="AlphaFoldDB" id="A0A158EK51"/>
<accession>A0A158EK51</accession>
<feature type="transmembrane region" description="Helical" evidence="8">
    <location>
        <begin position="53"/>
        <end position="73"/>
    </location>
</feature>
<dbReference type="PROSITE" id="PS50850">
    <property type="entry name" value="MFS"/>
    <property type="match status" value="1"/>
</dbReference>
<evidence type="ECO:0000313" key="10">
    <source>
        <dbReference type="EMBL" id="SAL06786.1"/>
    </source>
</evidence>
<keyword evidence="4 8" id="KW-0812">Transmembrane</keyword>
<dbReference type="GO" id="GO:0016020">
    <property type="term" value="C:membrane"/>
    <property type="evidence" value="ECO:0007669"/>
    <property type="project" value="UniProtKB-SubCell"/>
</dbReference>
<protein>
    <submittedName>
        <fullName evidence="10">Major facilitator transporter</fullName>
    </submittedName>
</protein>
<dbReference type="Pfam" id="PF00083">
    <property type="entry name" value="Sugar_tr"/>
    <property type="match status" value="1"/>
</dbReference>
<dbReference type="SUPFAM" id="SSF103473">
    <property type="entry name" value="MFS general substrate transporter"/>
    <property type="match status" value="1"/>
</dbReference>
<evidence type="ECO:0000256" key="2">
    <source>
        <dbReference type="ARBA" id="ARBA00010992"/>
    </source>
</evidence>